<evidence type="ECO:0000256" key="1">
    <source>
        <dbReference type="SAM" id="Phobius"/>
    </source>
</evidence>
<keyword evidence="1" id="KW-1133">Transmembrane helix</keyword>
<keyword evidence="3" id="KW-1185">Reference proteome</keyword>
<keyword evidence="1" id="KW-0472">Membrane</keyword>
<name>A0A5C3QC30_9AGAR</name>
<keyword evidence="1" id="KW-0812">Transmembrane</keyword>
<organism evidence="2 3">
    <name type="scientific">Pterulicium gracile</name>
    <dbReference type="NCBI Taxonomy" id="1884261"/>
    <lineage>
        <taxon>Eukaryota</taxon>
        <taxon>Fungi</taxon>
        <taxon>Dikarya</taxon>
        <taxon>Basidiomycota</taxon>
        <taxon>Agaricomycotina</taxon>
        <taxon>Agaricomycetes</taxon>
        <taxon>Agaricomycetidae</taxon>
        <taxon>Agaricales</taxon>
        <taxon>Pleurotineae</taxon>
        <taxon>Pterulaceae</taxon>
        <taxon>Pterulicium</taxon>
    </lineage>
</organism>
<dbReference type="EMBL" id="ML178869">
    <property type="protein sequence ID" value="TFK95993.1"/>
    <property type="molecule type" value="Genomic_DNA"/>
</dbReference>
<feature type="transmembrane region" description="Helical" evidence="1">
    <location>
        <begin position="201"/>
        <end position="220"/>
    </location>
</feature>
<evidence type="ECO:0000313" key="2">
    <source>
        <dbReference type="EMBL" id="TFK95993.1"/>
    </source>
</evidence>
<dbReference type="OrthoDB" id="2404451at2759"/>
<dbReference type="AlphaFoldDB" id="A0A5C3QC30"/>
<dbReference type="STRING" id="1884261.A0A5C3QC30"/>
<gene>
    <name evidence="2" type="ORF">BDV98DRAFT_614504</name>
</gene>
<accession>A0A5C3QC30</accession>
<proteinExistence type="predicted"/>
<evidence type="ECO:0000313" key="3">
    <source>
        <dbReference type="Proteomes" id="UP000305067"/>
    </source>
</evidence>
<protein>
    <submittedName>
        <fullName evidence="2">Uncharacterized protein</fullName>
    </submittedName>
</protein>
<dbReference type="Proteomes" id="UP000305067">
    <property type="component" value="Unassembled WGS sequence"/>
</dbReference>
<sequence>MYEELVQLVHGVQAYERARDFIVALRAYLILIFGDMPAVAGIMRIKGPAAVHPCRVCSIPGIRDTSNGKNTSYYTPLHRANNIYEFEDLPIRTHEQFVKQSKWVADGRKKSNAECTRRSRSCGINGTPLLIRLLSLSVPALDFMHILENILPLLGLDEGSEKYQISSTVLAAIGEACSAAGDTIPACFGARVPNIYTVRHFFKAETWILFATLFGFTVLYNRFKKPQYYTHFVKLVGLINVCLQFELTHDDINTLEKGLINWVKGYERCVGSFLLTQ</sequence>
<reference evidence="2 3" key="1">
    <citation type="journal article" date="2019" name="Nat. Ecol. Evol.">
        <title>Megaphylogeny resolves global patterns of mushroom evolution.</title>
        <authorList>
            <person name="Varga T."/>
            <person name="Krizsan K."/>
            <person name="Foldi C."/>
            <person name="Dima B."/>
            <person name="Sanchez-Garcia M."/>
            <person name="Sanchez-Ramirez S."/>
            <person name="Szollosi G.J."/>
            <person name="Szarkandi J.G."/>
            <person name="Papp V."/>
            <person name="Albert L."/>
            <person name="Andreopoulos W."/>
            <person name="Angelini C."/>
            <person name="Antonin V."/>
            <person name="Barry K.W."/>
            <person name="Bougher N.L."/>
            <person name="Buchanan P."/>
            <person name="Buyck B."/>
            <person name="Bense V."/>
            <person name="Catcheside P."/>
            <person name="Chovatia M."/>
            <person name="Cooper J."/>
            <person name="Damon W."/>
            <person name="Desjardin D."/>
            <person name="Finy P."/>
            <person name="Geml J."/>
            <person name="Haridas S."/>
            <person name="Hughes K."/>
            <person name="Justo A."/>
            <person name="Karasinski D."/>
            <person name="Kautmanova I."/>
            <person name="Kiss B."/>
            <person name="Kocsube S."/>
            <person name="Kotiranta H."/>
            <person name="LaButti K.M."/>
            <person name="Lechner B.E."/>
            <person name="Liimatainen K."/>
            <person name="Lipzen A."/>
            <person name="Lukacs Z."/>
            <person name="Mihaltcheva S."/>
            <person name="Morgado L.N."/>
            <person name="Niskanen T."/>
            <person name="Noordeloos M.E."/>
            <person name="Ohm R.A."/>
            <person name="Ortiz-Santana B."/>
            <person name="Ovrebo C."/>
            <person name="Racz N."/>
            <person name="Riley R."/>
            <person name="Savchenko A."/>
            <person name="Shiryaev A."/>
            <person name="Soop K."/>
            <person name="Spirin V."/>
            <person name="Szebenyi C."/>
            <person name="Tomsovsky M."/>
            <person name="Tulloss R.E."/>
            <person name="Uehling J."/>
            <person name="Grigoriev I.V."/>
            <person name="Vagvolgyi C."/>
            <person name="Papp T."/>
            <person name="Martin F.M."/>
            <person name="Miettinen O."/>
            <person name="Hibbett D.S."/>
            <person name="Nagy L.G."/>
        </authorList>
    </citation>
    <scope>NUCLEOTIDE SEQUENCE [LARGE SCALE GENOMIC DNA]</scope>
    <source>
        <strain evidence="2 3">CBS 309.79</strain>
    </source>
</reference>